<evidence type="ECO:0000313" key="2">
    <source>
        <dbReference type="EMBL" id="TNC51744.1"/>
    </source>
</evidence>
<name>A0A5C4MZL9_9ACTN</name>
<gene>
    <name evidence="3" type="ORF">FHE65_00775</name>
    <name evidence="2" type="ORF">FHE65_01155</name>
</gene>
<organism evidence="2 4">
    <name type="scientific">Mumia zhuanghuii</name>
    <dbReference type="NCBI Taxonomy" id="2585211"/>
    <lineage>
        <taxon>Bacteria</taxon>
        <taxon>Bacillati</taxon>
        <taxon>Actinomycetota</taxon>
        <taxon>Actinomycetes</taxon>
        <taxon>Propionibacteriales</taxon>
        <taxon>Nocardioidaceae</taxon>
        <taxon>Mumia</taxon>
    </lineage>
</organism>
<evidence type="ECO:0000313" key="4">
    <source>
        <dbReference type="Proteomes" id="UP000306740"/>
    </source>
</evidence>
<feature type="transmembrane region" description="Helical" evidence="1">
    <location>
        <begin position="499"/>
        <end position="522"/>
    </location>
</feature>
<keyword evidence="1" id="KW-0812">Transmembrane</keyword>
<dbReference type="AlphaFoldDB" id="A0A5C4MZL9"/>
<feature type="transmembrane region" description="Helical" evidence="1">
    <location>
        <begin position="342"/>
        <end position="363"/>
    </location>
</feature>
<feature type="transmembrane region" description="Helical" evidence="1">
    <location>
        <begin position="161"/>
        <end position="181"/>
    </location>
</feature>
<feature type="transmembrane region" description="Helical" evidence="1">
    <location>
        <begin position="82"/>
        <end position="102"/>
    </location>
</feature>
<reference evidence="2 4" key="1">
    <citation type="submission" date="2019-05" db="EMBL/GenBank/DDBJ databases">
        <title>Mumia sp. nov., isolated from the intestinal contents of plateau pika (Ochotona curzoniae) in the Qinghai-Tibet plateau of China.</title>
        <authorList>
            <person name="Tian Z."/>
        </authorList>
    </citation>
    <scope>NUCLEOTIDE SEQUENCE [LARGE SCALE GENOMIC DNA]</scope>
    <source>
        <strain evidence="4">527</strain>
        <strain evidence="2">Z527</strain>
    </source>
</reference>
<comment type="caution">
    <text evidence="2">The sequence shown here is derived from an EMBL/GenBank/DDBJ whole genome shotgun (WGS) entry which is preliminary data.</text>
</comment>
<feature type="transmembrane region" description="Helical" evidence="1">
    <location>
        <begin position="294"/>
        <end position="311"/>
    </location>
</feature>
<sequence>MRDSLTGTPTLVRFALRRSGFSLLWWIVGITALYPIQALALEAAYPTQADLDQLAASLSGNAAIIAMAGPEYALDTIGGQTAWQTSAFGAILAGLMSTFLIVRQTRAGEENGADELIRAGVVGRSATDAAAVVVTTAANLALVVAIAVLLIACGLPAEGSWALGCACGFTGMVFMGLALIFTQVSSTTRGAWGMSGAAIGLAYALRAAGDVGENALTWLSPIGWGQQMRAYADERWWPALLLLGTAVVSVAVARMLHLRRDFGAGLVAPRRGPATRDWRGGAYELAWRLQRPTVIGWLVGLAFGGAAYGTIGNDVGDLVGDSDLSGSLTGGQTGGDALTDGFYGSAMIMLAIITAAFGVAVVLRARGEETSGRVEPLLATALHRRTYLASHVAIAVLASTVGVALAGAATGWMYGVVSGSYDRIGQLTWAGLTYAPAIWVMIGLTVVLVGFLPRLASWGWLGIGYAAVVMFFGPLLKFPDWLMNVSPFTHLALVPLDDVAWAPILWLTVIAVALMAAGFLGFRRRDVVN</sequence>
<dbReference type="Proteomes" id="UP000306740">
    <property type="component" value="Unassembled WGS sequence"/>
</dbReference>
<proteinExistence type="predicted"/>
<keyword evidence="1" id="KW-1133">Transmembrane helix</keyword>
<dbReference type="EMBL" id="VDFR01000004">
    <property type="protein sequence ID" value="TNC52144.1"/>
    <property type="molecule type" value="Genomic_DNA"/>
</dbReference>
<keyword evidence="1" id="KW-0472">Membrane</keyword>
<feature type="transmembrane region" description="Helical" evidence="1">
    <location>
        <begin position="236"/>
        <end position="256"/>
    </location>
</feature>
<evidence type="ECO:0000256" key="1">
    <source>
        <dbReference type="SAM" id="Phobius"/>
    </source>
</evidence>
<dbReference type="RefSeq" id="WP_139104989.1">
    <property type="nucleotide sequence ID" value="NZ_VDFR01000004.1"/>
</dbReference>
<dbReference type="EMBL" id="VDFR01000005">
    <property type="protein sequence ID" value="TNC51744.1"/>
    <property type="molecule type" value="Genomic_DNA"/>
</dbReference>
<feature type="transmembrane region" description="Helical" evidence="1">
    <location>
        <begin position="392"/>
        <end position="414"/>
    </location>
</feature>
<protein>
    <submittedName>
        <fullName evidence="2">ABC transporter permease</fullName>
    </submittedName>
</protein>
<feature type="transmembrane region" description="Helical" evidence="1">
    <location>
        <begin position="459"/>
        <end position="479"/>
    </location>
</feature>
<feature type="transmembrane region" description="Helical" evidence="1">
    <location>
        <begin position="129"/>
        <end position="155"/>
    </location>
</feature>
<dbReference type="OrthoDB" id="2014935at2"/>
<accession>A0A5C4MZL9</accession>
<feature type="transmembrane region" description="Helical" evidence="1">
    <location>
        <begin position="190"/>
        <end position="209"/>
    </location>
</feature>
<evidence type="ECO:0000313" key="3">
    <source>
        <dbReference type="EMBL" id="TNC52144.1"/>
    </source>
</evidence>
<feature type="transmembrane region" description="Helical" evidence="1">
    <location>
        <begin position="21"/>
        <end position="41"/>
    </location>
</feature>
<feature type="transmembrane region" description="Helical" evidence="1">
    <location>
        <begin position="434"/>
        <end position="452"/>
    </location>
</feature>